<feature type="non-terminal residue" evidence="1">
    <location>
        <position position="1"/>
    </location>
</feature>
<evidence type="ECO:0000313" key="1">
    <source>
        <dbReference type="EMBL" id="JAS74146.1"/>
    </source>
</evidence>
<dbReference type="PROSITE" id="PS51450">
    <property type="entry name" value="LRR"/>
    <property type="match status" value="1"/>
</dbReference>
<accession>A0A1B6HHH9</accession>
<dbReference type="InterPro" id="IPR001611">
    <property type="entry name" value="Leu-rich_rpt"/>
</dbReference>
<reference evidence="1" key="1">
    <citation type="submission" date="2015-11" db="EMBL/GenBank/DDBJ databases">
        <title>De novo transcriptome assembly of four potential Pierce s Disease insect vectors from Arizona vineyards.</title>
        <authorList>
            <person name="Tassone E.E."/>
        </authorList>
    </citation>
    <scope>NUCLEOTIDE SEQUENCE</scope>
</reference>
<name>A0A1B6HHH9_9HEMI</name>
<proteinExistence type="predicted"/>
<dbReference type="AlphaFoldDB" id="A0A1B6HHH9"/>
<dbReference type="InterPro" id="IPR032675">
    <property type="entry name" value="LRR_dom_sf"/>
</dbReference>
<dbReference type="SUPFAM" id="SSF52047">
    <property type="entry name" value="RNI-like"/>
    <property type="match status" value="1"/>
</dbReference>
<gene>
    <name evidence="1" type="ORF">g.57212</name>
</gene>
<dbReference type="EMBL" id="GECU01033560">
    <property type="protein sequence ID" value="JAS74146.1"/>
    <property type="molecule type" value="Transcribed_RNA"/>
</dbReference>
<dbReference type="Pfam" id="PF00560">
    <property type="entry name" value="LRR_1"/>
    <property type="match status" value="1"/>
</dbReference>
<feature type="non-terminal residue" evidence="1">
    <location>
        <position position="125"/>
    </location>
</feature>
<protein>
    <submittedName>
        <fullName evidence="1">Uncharacterized protein</fullName>
    </submittedName>
</protein>
<sequence length="125" mass="14472">IVGWLRKLPNKKNLEVLNLSKNRINKITPGFIPLLNEFESLRELRIRNNTIEERSLALFIEGIRNRHIEVLDLSDNFVCGKCHSALGRLFVRLDLRELYLYDAKMDAGGLNEFLELACTKLTQSM</sequence>
<dbReference type="Gene3D" id="3.80.10.10">
    <property type="entry name" value="Ribonuclease Inhibitor"/>
    <property type="match status" value="1"/>
</dbReference>
<organism evidence="1">
    <name type="scientific">Homalodisca liturata</name>
    <dbReference type="NCBI Taxonomy" id="320908"/>
    <lineage>
        <taxon>Eukaryota</taxon>
        <taxon>Metazoa</taxon>
        <taxon>Ecdysozoa</taxon>
        <taxon>Arthropoda</taxon>
        <taxon>Hexapoda</taxon>
        <taxon>Insecta</taxon>
        <taxon>Pterygota</taxon>
        <taxon>Neoptera</taxon>
        <taxon>Paraneoptera</taxon>
        <taxon>Hemiptera</taxon>
        <taxon>Auchenorrhyncha</taxon>
        <taxon>Membracoidea</taxon>
        <taxon>Cicadellidae</taxon>
        <taxon>Cicadellinae</taxon>
        <taxon>Proconiini</taxon>
        <taxon>Homalodisca</taxon>
    </lineage>
</organism>